<dbReference type="PANTHER" id="PTHR30432:SF1">
    <property type="entry name" value="DNA-BINDING TRANSCRIPTIONAL DUAL REGULATOR MODE"/>
    <property type="match status" value="1"/>
</dbReference>
<accession>A0AAU9F1T9</accession>
<organism evidence="3 4">
    <name type="scientific">Desulfoferula mesophila</name>
    <dbReference type="NCBI Taxonomy" id="3058419"/>
    <lineage>
        <taxon>Bacteria</taxon>
        <taxon>Pseudomonadati</taxon>
        <taxon>Thermodesulfobacteriota</taxon>
        <taxon>Desulfarculia</taxon>
        <taxon>Desulfarculales</taxon>
        <taxon>Desulfarculaceae</taxon>
        <taxon>Desulfoferula</taxon>
    </lineage>
</organism>
<evidence type="ECO:0000256" key="1">
    <source>
        <dbReference type="SAM" id="MobiDB-lite"/>
    </source>
</evidence>
<dbReference type="Pfam" id="PF00126">
    <property type="entry name" value="HTH_1"/>
    <property type="match status" value="1"/>
</dbReference>
<dbReference type="Proteomes" id="UP001366166">
    <property type="component" value="Chromosome"/>
</dbReference>
<dbReference type="PANTHER" id="PTHR30432">
    <property type="entry name" value="TRANSCRIPTIONAL REGULATOR MODE"/>
    <property type="match status" value="1"/>
</dbReference>
<evidence type="ECO:0000259" key="2">
    <source>
        <dbReference type="Pfam" id="PF00126"/>
    </source>
</evidence>
<dbReference type="SUPFAM" id="SSF46785">
    <property type="entry name" value="Winged helix' DNA-binding domain"/>
    <property type="match status" value="1"/>
</dbReference>
<dbReference type="InterPro" id="IPR000847">
    <property type="entry name" value="LysR_HTH_N"/>
</dbReference>
<dbReference type="Gene3D" id="1.10.10.10">
    <property type="entry name" value="Winged helix-like DNA-binding domain superfamily/Winged helix DNA-binding domain"/>
    <property type="match status" value="1"/>
</dbReference>
<feature type="region of interest" description="Disordered" evidence="1">
    <location>
        <begin position="87"/>
        <end position="106"/>
    </location>
</feature>
<sequence>MPKPKAPPERNAMAKGPEHAAEGLQLKGRIWLEKDGHTYMSWGRAVLLERIALHGTLAAAARSMGMSYSHAWNLVEQMNRMAPEPLVDKQAGGKTGGGASLTPAGEKAREEFWRLVKQFQTWVDSRKVQ</sequence>
<dbReference type="InterPro" id="IPR036390">
    <property type="entry name" value="WH_DNA-bd_sf"/>
</dbReference>
<gene>
    <name evidence="3" type="ORF">FAK_12680</name>
</gene>
<dbReference type="RefSeq" id="WP_338605919.1">
    <property type="nucleotide sequence ID" value="NZ_AP028679.1"/>
</dbReference>
<protein>
    <submittedName>
        <fullName evidence="3">ModE family transcriptional regulator</fullName>
    </submittedName>
</protein>
<proteinExistence type="predicted"/>
<dbReference type="AlphaFoldDB" id="A0AAU9F1T9"/>
<keyword evidence="4" id="KW-1185">Reference proteome</keyword>
<dbReference type="GO" id="GO:0003700">
    <property type="term" value="F:DNA-binding transcription factor activity"/>
    <property type="evidence" value="ECO:0007669"/>
    <property type="project" value="InterPro"/>
</dbReference>
<dbReference type="InterPro" id="IPR036388">
    <property type="entry name" value="WH-like_DNA-bd_sf"/>
</dbReference>
<dbReference type="InterPro" id="IPR051815">
    <property type="entry name" value="Molybdate_resp_trans_reg"/>
</dbReference>
<name>A0AAU9F1T9_9BACT</name>
<evidence type="ECO:0000313" key="3">
    <source>
        <dbReference type="EMBL" id="BEQ14202.1"/>
    </source>
</evidence>
<dbReference type="KEGG" id="dmp:FAK_12680"/>
<evidence type="ECO:0000313" key="4">
    <source>
        <dbReference type="Proteomes" id="UP001366166"/>
    </source>
</evidence>
<dbReference type="EMBL" id="AP028679">
    <property type="protein sequence ID" value="BEQ14202.1"/>
    <property type="molecule type" value="Genomic_DNA"/>
</dbReference>
<feature type="domain" description="HTH lysR-type" evidence="2">
    <location>
        <begin position="47"/>
        <end position="106"/>
    </location>
</feature>
<reference evidence="4" key="1">
    <citation type="journal article" date="2023" name="Arch. Microbiol.">
        <title>Desulfoferula mesophilus gen. nov. sp. nov., a mesophilic sulfate-reducing bacterium isolated from a brackish lake sediment.</title>
        <authorList>
            <person name="Watanabe T."/>
            <person name="Yabe T."/>
            <person name="Tsuji J.M."/>
            <person name="Fukui M."/>
        </authorList>
    </citation>
    <scope>NUCLEOTIDE SEQUENCE [LARGE SCALE GENOMIC DNA]</scope>
    <source>
        <strain evidence="4">12FAK</strain>
    </source>
</reference>